<evidence type="ECO:0000313" key="1">
    <source>
        <dbReference type="EMBL" id="TWP50768.1"/>
    </source>
</evidence>
<dbReference type="OrthoDB" id="4223334at2"/>
<dbReference type="EMBL" id="VOBR01000011">
    <property type="protein sequence ID" value="TWP50768.1"/>
    <property type="molecule type" value="Genomic_DNA"/>
</dbReference>
<evidence type="ECO:0000313" key="2">
    <source>
        <dbReference type="Proteomes" id="UP000316639"/>
    </source>
</evidence>
<reference evidence="1 2" key="1">
    <citation type="submission" date="2019-07" db="EMBL/GenBank/DDBJ databases">
        <title>Lentzea xizangensis sp. nov., isolated from Qinghai-Tibetan Plateau Soils.</title>
        <authorList>
            <person name="Huang J."/>
        </authorList>
    </citation>
    <scope>NUCLEOTIDE SEQUENCE [LARGE SCALE GENOMIC DNA]</scope>
    <source>
        <strain evidence="1 2">FXJ1.1311</strain>
    </source>
</reference>
<organism evidence="1 2">
    <name type="scientific">Lentzea tibetensis</name>
    <dbReference type="NCBI Taxonomy" id="2591470"/>
    <lineage>
        <taxon>Bacteria</taxon>
        <taxon>Bacillati</taxon>
        <taxon>Actinomycetota</taxon>
        <taxon>Actinomycetes</taxon>
        <taxon>Pseudonocardiales</taxon>
        <taxon>Pseudonocardiaceae</taxon>
        <taxon>Lentzea</taxon>
    </lineage>
</organism>
<dbReference type="RefSeq" id="WP_146353488.1">
    <property type="nucleotide sequence ID" value="NZ_VOBR01000011.1"/>
</dbReference>
<dbReference type="AlphaFoldDB" id="A0A563ETA5"/>
<comment type="caution">
    <text evidence="1">The sequence shown here is derived from an EMBL/GenBank/DDBJ whole genome shotgun (WGS) entry which is preliminary data.</text>
</comment>
<sequence length="96" mass="10548">MAAHWGTFHKNYDHRTCLSMSGNAVVDYSLKIYNGVGDGDYVVIGGRDDLVVQVTCVPVSGNQTWMAVTAWAGDSGTAERARNTIREQIVRMVKID</sequence>
<dbReference type="Proteomes" id="UP000316639">
    <property type="component" value="Unassembled WGS sequence"/>
</dbReference>
<accession>A0A563ETA5</accession>
<name>A0A563ETA5_9PSEU</name>
<gene>
    <name evidence="1" type="ORF">FKR81_19390</name>
</gene>
<keyword evidence="2" id="KW-1185">Reference proteome</keyword>
<protein>
    <submittedName>
        <fullName evidence="1">Uncharacterized protein</fullName>
    </submittedName>
</protein>
<proteinExistence type="predicted"/>